<evidence type="ECO:0000313" key="4">
    <source>
        <dbReference type="Proteomes" id="UP001566476"/>
    </source>
</evidence>
<evidence type="ECO:0000313" key="3">
    <source>
        <dbReference type="EMBL" id="MEZ0491008.1"/>
    </source>
</evidence>
<feature type="transmembrane region" description="Helical" evidence="2">
    <location>
        <begin position="130"/>
        <end position="149"/>
    </location>
</feature>
<feature type="transmembrane region" description="Helical" evidence="2">
    <location>
        <begin position="324"/>
        <end position="345"/>
    </location>
</feature>
<accession>A0ABV4HZX1</accession>
<feature type="transmembrane region" description="Helical" evidence="2">
    <location>
        <begin position="224"/>
        <end position="242"/>
    </location>
</feature>
<dbReference type="EMBL" id="JBGGTQ010000001">
    <property type="protein sequence ID" value="MEZ0491008.1"/>
    <property type="molecule type" value="Genomic_DNA"/>
</dbReference>
<evidence type="ECO:0000256" key="1">
    <source>
        <dbReference type="SAM" id="MobiDB-lite"/>
    </source>
</evidence>
<feature type="transmembrane region" description="Helical" evidence="2">
    <location>
        <begin position="186"/>
        <end position="204"/>
    </location>
</feature>
<keyword evidence="2" id="KW-0812">Transmembrane</keyword>
<dbReference type="Pfam" id="PF06772">
    <property type="entry name" value="LtrA"/>
    <property type="match status" value="1"/>
</dbReference>
<feature type="region of interest" description="Disordered" evidence="1">
    <location>
        <begin position="1"/>
        <end position="20"/>
    </location>
</feature>
<keyword evidence="2" id="KW-0472">Membrane</keyword>
<feature type="transmembrane region" description="Helical" evidence="2">
    <location>
        <begin position="101"/>
        <end position="118"/>
    </location>
</feature>
<keyword evidence="4" id="KW-1185">Reference proteome</keyword>
<dbReference type="RefSeq" id="WP_370717039.1">
    <property type="nucleotide sequence ID" value="NZ_JBGGTQ010000001.1"/>
</dbReference>
<reference evidence="3 4" key="1">
    <citation type="submission" date="2024-07" db="EMBL/GenBank/DDBJ databases">
        <authorList>
            <person name="Thanompreechachai J."/>
            <person name="Duangmal K."/>
        </authorList>
    </citation>
    <scope>NUCLEOTIDE SEQUENCE [LARGE SCALE GENOMIC DNA]</scope>
    <source>
        <strain evidence="3 4">TBRC 1896</strain>
    </source>
</reference>
<sequence>MTAPLRPGAHDGRASTPRRWPLPVASARDRREQHRTASPLELFFDLVFVVAISLASAELHHALSSGHVADGLVVYAAVFFAVWWAWVNFTWFASAFDTDDWLYRLLTFVQMAGVLLLAAGVPDAFADHDLTLITLGYVVMRLAVVVQWLRAAGGNEALRSAASRYAVGTTVVQVGWTVRLHLTDQGGWWTFLVLAAVELLVPAWAERAQRTPWHPHHIAERYGLFTLIVLGESILASVNALVEAVHDSHDPGDLLVLAISSFVVAAGLWWVYFFGEHHRRLDGVRSGIVYGYGHYFVFGAAGALSAGVEVVIDHRGGDGELSSTATAAVITLPVTVFLVAVWCLVLRHELSAARGAVVLVLSVATSAGALTPRPVLACAVLLAVTVAVLERARATS</sequence>
<dbReference type="PANTHER" id="PTHR36840">
    <property type="entry name" value="BLL5714 PROTEIN"/>
    <property type="match status" value="1"/>
</dbReference>
<comment type="caution">
    <text evidence="3">The sequence shown here is derived from an EMBL/GenBank/DDBJ whole genome shotgun (WGS) entry which is preliminary data.</text>
</comment>
<feature type="transmembrane region" description="Helical" evidence="2">
    <location>
        <begin position="287"/>
        <end position="312"/>
    </location>
</feature>
<gene>
    <name evidence="3" type="ORF">AB2L28_02005</name>
</gene>
<keyword evidence="2" id="KW-1133">Transmembrane helix</keyword>
<name>A0ABV4HZX1_9ACTN</name>
<feature type="transmembrane region" description="Helical" evidence="2">
    <location>
        <begin position="254"/>
        <end position="275"/>
    </location>
</feature>
<dbReference type="InterPro" id="IPR010640">
    <property type="entry name" value="Low_temperature_requirement_A"/>
</dbReference>
<dbReference type="Proteomes" id="UP001566476">
    <property type="component" value="Unassembled WGS sequence"/>
</dbReference>
<feature type="transmembrane region" description="Helical" evidence="2">
    <location>
        <begin position="72"/>
        <end position="89"/>
    </location>
</feature>
<dbReference type="PANTHER" id="PTHR36840:SF1">
    <property type="entry name" value="BLL5714 PROTEIN"/>
    <property type="match status" value="1"/>
</dbReference>
<organism evidence="3 4">
    <name type="scientific">Kineococcus mangrovi</name>
    <dbReference type="NCBI Taxonomy" id="1660183"/>
    <lineage>
        <taxon>Bacteria</taxon>
        <taxon>Bacillati</taxon>
        <taxon>Actinomycetota</taxon>
        <taxon>Actinomycetes</taxon>
        <taxon>Kineosporiales</taxon>
        <taxon>Kineosporiaceae</taxon>
        <taxon>Kineococcus</taxon>
    </lineage>
</organism>
<proteinExistence type="predicted"/>
<protein>
    <submittedName>
        <fullName evidence="3">Low temperature requirement protein A</fullName>
    </submittedName>
</protein>
<evidence type="ECO:0000256" key="2">
    <source>
        <dbReference type="SAM" id="Phobius"/>
    </source>
</evidence>
<feature type="transmembrane region" description="Helical" evidence="2">
    <location>
        <begin position="42"/>
        <end position="60"/>
    </location>
</feature>